<dbReference type="SUPFAM" id="SSF81382">
    <property type="entry name" value="Skp1 dimerisation domain-like"/>
    <property type="match status" value="1"/>
</dbReference>
<gene>
    <name evidence="2" type="ORF">BLNAU_2295</name>
</gene>
<dbReference type="Pfam" id="PF01466">
    <property type="entry name" value="Skp1"/>
    <property type="match status" value="1"/>
</dbReference>
<dbReference type="InterPro" id="IPR036296">
    <property type="entry name" value="SKP1-like_dim_sf"/>
</dbReference>
<organism evidence="2 3">
    <name type="scientific">Blattamonas nauphoetae</name>
    <dbReference type="NCBI Taxonomy" id="2049346"/>
    <lineage>
        <taxon>Eukaryota</taxon>
        <taxon>Metamonada</taxon>
        <taxon>Preaxostyla</taxon>
        <taxon>Oxymonadida</taxon>
        <taxon>Blattamonas</taxon>
    </lineage>
</organism>
<dbReference type="EMBL" id="JARBJD010000009">
    <property type="protein sequence ID" value="KAK2962860.1"/>
    <property type="molecule type" value="Genomic_DNA"/>
</dbReference>
<keyword evidence="3" id="KW-1185">Reference proteome</keyword>
<name>A0ABQ9YGG9_9EUKA</name>
<reference evidence="2 3" key="1">
    <citation type="journal article" date="2022" name="bioRxiv">
        <title>Genomics of Preaxostyla Flagellates Illuminates Evolutionary Transitions and the Path Towards Mitochondrial Loss.</title>
        <authorList>
            <person name="Novak L.V.F."/>
            <person name="Treitli S.C."/>
            <person name="Pyrih J."/>
            <person name="Halakuc P."/>
            <person name="Pipaliya S.V."/>
            <person name="Vacek V."/>
            <person name="Brzon O."/>
            <person name="Soukal P."/>
            <person name="Eme L."/>
            <person name="Dacks J.B."/>
            <person name="Karnkowska A."/>
            <person name="Elias M."/>
            <person name="Hampl V."/>
        </authorList>
    </citation>
    <scope>NUCLEOTIDE SEQUENCE [LARGE SCALE GENOMIC DNA]</scope>
    <source>
        <strain evidence="2">NAU3</strain>
        <tissue evidence="2">Gut</tissue>
    </source>
</reference>
<dbReference type="Proteomes" id="UP001281761">
    <property type="component" value="Unassembled WGS sequence"/>
</dbReference>
<feature type="domain" description="SKP1 component dimerisation" evidence="1">
    <location>
        <begin position="112"/>
        <end position="148"/>
    </location>
</feature>
<dbReference type="InterPro" id="IPR011333">
    <property type="entry name" value="SKP1/BTB/POZ_sf"/>
</dbReference>
<evidence type="ECO:0000313" key="3">
    <source>
        <dbReference type="Proteomes" id="UP001281761"/>
    </source>
</evidence>
<dbReference type="Gene3D" id="3.30.710.10">
    <property type="entry name" value="Potassium Channel Kv1.1, Chain A"/>
    <property type="match status" value="1"/>
</dbReference>
<comment type="caution">
    <text evidence="2">The sequence shown here is derived from an EMBL/GenBank/DDBJ whole genome shotgun (WGS) entry which is preliminary data.</text>
</comment>
<evidence type="ECO:0000259" key="1">
    <source>
        <dbReference type="Pfam" id="PF01466"/>
    </source>
</evidence>
<proteinExistence type="predicted"/>
<evidence type="ECO:0000313" key="2">
    <source>
        <dbReference type="EMBL" id="KAK2962860.1"/>
    </source>
</evidence>
<dbReference type="InterPro" id="IPR016072">
    <property type="entry name" value="Skp1_comp_dimer"/>
</dbReference>
<sequence>MITVCHPDGRTSILDLDMLSCFRTIKQIYMLSSNISDQQTIIPLNFSLDCFQAAIRFYQHEKEQIQMSQAISRTDDEWSTSFFSSILLDVPEILDFASYAGADKLSTFLRRQIAKFLKGKTAGTIRSQLGIVNDFTHEDIDSITLENQFFPS</sequence>
<protein>
    <recommendedName>
        <fullName evidence="1">SKP1 component dimerisation domain-containing protein</fullName>
    </recommendedName>
</protein>
<accession>A0ABQ9YGG9</accession>